<name>A0A8K0TS34_9PEZI</name>
<comment type="caution">
    <text evidence="2">The sequence shown here is derived from an EMBL/GenBank/DDBJ whole genome shotgun (WGS) entry which is preliminary data.</text>
</comment>
<sequence>MNSLFSTNDGTPSHEEETLPDIEPFETSFPSSSLDYPSNATFKEDASRDISSWAMDCLPTAPMADDTWSPLIAASTTSGIRDLGSHLPVSVMPSYQASTDELCIRDPKPYLEEQAVEDSRRLRINGTIRVSKVPLAKVATVTATLEHVGFLQVNSSQDSMGKWEVSGLKPNLPTPTCTEIKQHEKAEASIAAQERFLQQVLREVQHNAARLPELRKILTNYPDLQLRFEAHRFQLILKAASVEIKATFRRYLRQFATSMDEGTELKAPSELIWLLNGDPPPRHCPDALNDVAFSGLLLGFAGGESLDLPCEGVTSDEIETLRAWCETISKPHDLCRLVIEHDVRWHTLCVSKQDFGDGLWATILLSEGAKALEAPLLPHHRLVQVCETVLAWLQELMADAAEKECWKEFDAGLGAYV</sequence>
<gene>
    <name evidence="2" type="ORF">B0T11DRAFT_315286</name>
</gene>
<evidence type="ECO:0000256" key="1">
    <source>
        <dbReference type="SAM" id="MobiDB-lite"/>
    </source>
</evidence>
<reference evidence="2" key="1">
    <citation type="journal article" date="2021" name="Nat. Commun.">
        <title>Genetic determinants of endophytism in the Arabidopsis root mycobiome.</title>
        <authorList>
            <person name="Mesny F."/>
            <person name="Miyauchi S."/>
            <person name="Thiergart T."/>
            <person name="Pickel B."/>
            <person name="Atanasova L."/>
            <person name="Karlsson M."/>
            <person name="Huettel B."/>
            <person name="Barry K.W."/>
            <person name="Haridas S."/>
            <person name="Chen C."/>
            <person name="Bauer D."/>
            <person name="Andreopoulos W."/>
            <person name="Pangilinan J."/>
            <person name="LaButti K."/>
            <person name="Riley R."/>
            <person name="Lipzen A."/>
            <person name="Clum A."/>
            <person name="Drula E."/>
            <person name="Henrissat B."/>
            <person name="Kohler A."/>
            <person name="Grigoriev I.V."/>
            <person name="Martin F.M."/>
            <person name="Hacquard S."/>
        </authorList>
    </citation>
    <scope>NUCLEOTIDE SEQUENCE</scope>
    <source>
        <strain evidence="2">MPI-CAGE-AT-0016</strain>
    </source>
</reference>
<protein>
    <submittedName>
        <fullName evidence="2">Uncharacterized protein</fullName>
    </submittedName>
</protein>
<organism evidence="2 3">
    <name type="scientific">Plectosphaerella cucumerina</name>
    <dbReference type="NCBI Taxonomy" id="40658"/>
    <lineage>
        <taxon>Eukaryota</taxon>
        <taxon>Fungi</taxon>
        <taxon>Dikarya</taxon>
        <taxon>Ascomycota</taxon>
        <taxon>Pezizomycotina</taxon>
        <taxon>Sordariomycetes</taxon>
        <taxon>Hypocreomycetidae</taxon>
        <taxon>Glomerellales</taxon>
        <taxon>Plectosphaerellaceae</taxon>
        <taxon>Plectosphaerella</taxon>
    </lineage>
</organism>
<evidence type="ECO:0000313" key="3">
    <source>
        <dbReference type="Proteomes" id="UP000813385"/>
    </source>
</evidence>
<accession>A0A8K0TS34</accession>
<dbReference type="AlphaFoldDB" id="A0A8K0TS34"/>
<dbReference type="Proteomes" id="UP000813385">
    <property type="component" value="Unassembled WGS sequence"/>
</dbReference>
<evidence type="ECO:0000313" key="2">
    <source>
        <dbReference type="EMBL" id="KAH7377185.1"/>
    </source>
</evidence>
<feature type="compositionally biased region" description="Polar residues" evidence="1">
    <location>
        <begin position="1"/>
        <end position="11"/>
    </location>
</feature>
<feature type="compositionally biased region" description="Polar residues" evidence="1">
    <location>
        <begin position="28"/>
        <end position="37"/>
    </location>
</feature>
<keyword evidence="3" id="KW-1185">Reference proteome</keyword>
<dbReference type="EMBL" id="JAGPXD010000001">
    <property type="protein sequence ID" value="KAH7377185.1"/>
    <property type="molecule type" value="Genomic_DNA"/>
</dbReference>
<proteinExistence type="predicted"/>
<feature type="region of interest" description="Disordered" evidence="1">
    <location>
        <begin position="1"/>
        <end position="37"/>
    </location>
</feature>